<comment type="similarity">
    <text evidence="4">Belongs to the ABC transporter superfamily. Macrolide exporter (TC 3.A.1.122) family.</text>
</comment>
<dbReference type="EMBL" id="JACHIO010000017">
    <property type="protein sequence ID" value="MBB5065536.1"/>
    <property type="molecule type" value="Genomic_DNA"/>
</dbReference>
<dbReference type="Gene3D" id="3.40.50.300">
    <property type="entry name" value="P-loop containing nucleotide triphosphate hydrolases"/>
    <property type="match status" value="1"/>
</dbReference>
<dbReference type="CDD" id="cd03255">
    <property type="entry name" value="ABC_MJ0796_LolCDE_FtsE"/>
    <property type="match status" value="1"/>
</dbReference>
<dbReference type="GO" id="GO:0022857">
    <property type="term" value="F:transmembrane transporter activity"/>
    <property type="evidence" value="ECO:0007669"/>
    <property type="project" value="TreeGrafter"/>
</dbReference>
<dbReference type="FunFam" id="3.40.50.300:FF:000032">
    <property type="entry name" value="Export ABC transporter ATP-binding protein"/>
    <property type="match status" value="1"/>
</dbReference>
<dbReference type="InterPro" id="IPR017871">
    <property type="entry name" value="ABC_transporter-like_CS"/>
</dbReference>
<dbReference type="PROSITE" id="PS00211">
    <property type="entry name" value="ABC_TRANSPORTER_1"/>
    <property type="match status" value="1"/>
</dbReference>
<keyword evidence="2" id="KW-0547">Nucleotide-binding</keyword>
<evidence type="ECO:0000256" key="4">
    <source>
        <dbReference type="ARBA" id="ARBA00038388"/>
    </source>
</evidence>
<feature type="domain" description="ABC transporter" evidence="6">
    <location>
        <begin position="29"/>
        <end position="267"/>
    </location>
</feature>
<dbReference type="InterPro" id="IPR003439">
    <property type="entry name" value="ABC_transporter-like_ATP-bd"/>
</dbReference>
<feature type="region of interest" description="Disordered" evidence="5">
    <location>
        <begin position="259"/>
        <end position="314"/>
    </location>
</feature>
<keyword evidence="3 7" id="KW-0067">ATP-binding</keyword>
<dbReference type="PROSITE" id="PS50893">
    <property type="entry name" value="ABC_TRANSPORTER_2"/>
    <property type="match status" value="1"/>
</dbReference>
<dbReference type="GO" id="GO:0016887">
    <property type="term" value="F:ATP hydrolysis activity"/>
    <property type="evidence" value="ECO:0007669"/>
    <property type="project" value="InterPro"/>
</dbReference>
<dbReference type="Pfam" id="PF00005">
    <property type="entry name" value="ABC_tran"/>
    <property type="match status" value="1"/>
</dbReference>
<dbReference type="InterPro" id="IPR027417">
    <property type="entry name" value="P-loop_NTPase"/>
</dbReference>
<organism evidence="7 8">
    <name type="scientific">Granulicella mallensis</name>
    <dbReference type="NCBI Taxonomy" id="940614"/>
    <lineage>
        <taxon>Bacteria</taxon>
        <taxon>Pseudomonadati</taxon>
        <taxon>Acidobacteriota</taxon>
        <taxon>Terriglobia</taxon>
        <taxon>Terriglobales</taxon>
        <taxon>Acidobacteriaceae</taxon>
        <taxon>Granulicella</taxon>
    </lineage>
</organism>
<name>A0A7W8EBA7_9BACT</name>
<dbReference type="SMART" id="SM00382">
    <property type="entry name" value="AAA"/>
    <property type="match status" value="1"/>
</dbReference>
<evidence type="ECO:0000313" key="7">
    <source>
        <dbReference type="EMBL" id="MBB5065536.1"/>
    </source>
</evidence>
<dbReference type="PANTHER" id="PTHR24220">
    <property type="entry name" value="IMPORT ATP-BINDING PROTEIN"/>
    <property type="match status" value="1"/>
</dbReference>
<evidence type="ECO:0000256" key="5">
    <source>
        <dbReference type="SAM" id="MobiDB-lite"/>
    </source>
</evidence>
<dbReference type="AlphaFoldDB" id="A0A7W8EBA7"/>
<feature type="region of interest" description="Disordered" evidence="5">
    <location>
        <begin position="1"/>
        <end position="24"/>
    </location>
</feature>
<dbReference type="InterPro" id="IPR015854">
    <property type="entry name" value="ABC_transpr_LolD-like"/>
</dbReference>
<sequence>MAIETAPVVPPAPDRIGANADGPHPGDVIVTDNLWKTYEMGDQQVHALRGVDIRIRHNEYVAIMGPSGSGKSTLMNLIGCLDSPSQGKYWLNGHDVSQLNDDELARIRNKEIGFVFQTFNLLARATSLHNVELPLIYNGTPVAERIARAKEVLTSVNLGERMMHKPNELSGGQRQRVAIARALVNRPSIILADEPTGNLDSKTSVEIMALFDDLHAKGNTIVLVTHEQDIAEFAHRIISIRDGSVATDSLSTKGKKAAAGLLAKETSPKAENPSIPTASSSTPAKEASPSVPATEATPNTSEKKASPSKNPKKA</sequence>
<gene>
    <name evidence="7" type="ORF">HDF15_003904</name>
</gene>
<keyword evidence="1" id="KW-0813">Transport</keyword>
<dbReference type="GO" id="GO:0005886">
    <property type="term" value="C:plasma membrane"/>
    <property type="evidence" value="ECO:0007669"/>
    <property type="project" value="TreeGrafter"/>
</dbReference>
<proteinExistence type="inferred from homology"/>
<dbReference type="Proteomes" id="UP000584867">
    <property type="component" value="Unassembled WGS sequence"/>
</dbReference>
<dbReference type="InterPro" id="IPR003593">
    <property type="entry name" value="AAA+_ATPase"/>
</dbReference>
<dbReference type="SUPFAM" id="SSF52540">
    <property type="entry name" value="P-loop containing nucleoside triphosphate hydrolases"/>
    <property type="match status" value="1"/>
</dbReference>
<dbReference type="InterPro" id="IPR017911">
    <property type="entry name" value="MacB-like_ATP-bd"/>
</dbReference>
<dbReference type="GO" id="GO:0005524">
    <property type="term" value="F:ATP binding"/>
    <property type="evidence" value="ECO:0007669"/>
    <property type="project" value="UniProtKB-KW"/>
</dbReference>
<evidence type="ECO:0000256" key="1">
    <source>
        <dbReference type="ARBA" id="ARBA00022448"/>
    </source>
</evidence>
<evidence type="ECO:0000313" key="8">
    <source>
        <dbReference type="Proteomes" id="UP000584867"/>
    </source>
</evidence>
<comment type="caution">
    <text evidence="7">The sequence shown here is derived from an EMBL/GenBank/DDBJ whole genome shotgun (WGS) entry which is preliminary data.</text>
</comment>
<evidence type="ECO:0000256" key="3">
    <source>
        <dbReference type="ARBA" id="ARBA00022840"/>
    </source>
</evidence>
<accession>A0A7W8EBA7</accession>
<dbReference type="PANTHER" id="PTHR24220:SF86">
    <property type="entry name" value="ABC TRANSPORTER ABCH.1"/>
    <property type="match status" value="1"/>
</dbReference>
<dbReference type="GO" id="GO:0098796">
    <property type="term" value="C:membrane protein complex"/>
    <property type="evidence" value="ECO:0007669"/>
    <property type="project" value="UniProtKB-ARBA"/>
</dbReference>
<evidence type="ECO:0000259" key="6">
    <source>
        <dbReference type="PROSITE" id="PS50893"/>
    </source>
</evidence>
<evidence type="ECO:0000256" key="2">
    <source>
        <dbReference type="ARBA" id="ARBA00022741"/>
    </source>
</evidence>
<protein>
    <submittedName>
        <fullName evidence="7">Putative ABC transport system ATP-binding protein</fullName>
    </submittedName>
</protein>
<feature type="compositionally biased region" description="Low complexity" evidence="5">
    <location>
        <begin position="273"/>
        <end position="284"/>
    </location>
</feature>
<reference evidence="7 8" key="1">
    <citation type="submission" date="2020-08" db="EMBL/GenBank/DDBJ databases">
        <title>Genomic Encyclopedia of Type Strains, Phase IV (KMG-V): Genome sequencing to study the core and pangenomes of soil and plant-associated prokaryotes.</title>
        <authorList>
            <person name="Whitman W."/>
        </authorList>
    </citation>
    <scope>NUCLEOTIDE SEQUENCE [LARGE SCALE GENOMIC DNA]</scope>
    <source>
        <strain evidence="7 8">X5P3</strain>
    </source>
</reference>